<proteinExistence type="predicted"/>
<sequence>MIVVYRDRVPDGYEDDGVISFEDFLQLGTACHVSIGRCGCCFVEVEMPRRNIGLERRQRKQLCSAFCIRRHNFRFLVFLPNSSIDSTSLRISACLLTHINAYLCIHTRTYIYIYIILHMYMFIYIYIYIYMFGRPWGWSFVWV</sequence>
<name>A0A086KBV8_TOXGO</name>
<evidence type="ECO:0000313" key="2">
    <source>
        <dbReference type="EMBL" id="KFG41876.1"/>
    </source>
</evidence>
<dbReference type="EC" id="6.2.1.3" evidence="2"/>
<keyword evidence="1" id="KW-0472">Membrane</keyword>
<dbReference type="Proteomes" id="UP000028837">
    <property type="component" value="Unassembled WGS sequence"/>
</dbReference>
<dbReference type="VEuPathDB" id="ToxoDB:TGDOM2_297220"/>
<gene>
    <name evidence="2" type="ORF">TGDOM2_297220</name>
</gene>
<keyword evidence="2" id="KW-0436">Ligase</keyword>
<evidence type="ECO:0000256" key="1">
    <source>
        <dbReference type="SAM" id="Phobius"/>
    </source>
</evidence>
<protein>
    <submittedName>
        <fullName evidence="2">AMP-binding enzyme domain-containing protein</fullName>
        <ecNumber evidence="2">6.2.1.3</ecNumber>
    </submittedName>
</protein>
<dbReference type="AlphaFoldDB" id="A0A086KBV8"/>
<keyword evidence="1" id="KW-1133">Transmembrane helix</keyword>
<accession>A0A086KBV8</accession>
<dbReference type="EMBL" id="AHZU02000650">
    <property type="protein sequence ID" value="KFG41876.1"/>
    <property type="molecule type" value="Genomic_DNA"/>
</dbReference>
<evidence type="ECO:0000313" key="3">
    <source>
        <dbReference type="Proteomes" id="UP000028837"/>
    </source>
</evidence>
<comment type="caution">
    <text evidence="2">The sequence shown here is derived from an EMBL/GenBank/DDBJ whole genome shotgun (WGS) entry which is preliminary data.</text>
</comment>
<organism evidence="2 3">
    <name type="scientific">Toxoplasma gondii GAB2-2007-GAL-DOM2</name>
    <dbReference type="NCBI Taxonomy" id="1130820"/>
    <lineage>
        <taxon>Eukaryota</taxon>
        <taxon>Sar</taxon>
        <taxon>Alveolata</taxon>
        <taxon>Apicomplexa</taxon>
        <taxon>Conoidasida</taxon>
        <taxon>Coccidia</taxon>
        <taxon>Eucoccidiorida</taxon>
        <taxon>Eimeriorina</taxon>
        <taxon>Sarcocystidae</taxon>
        <taxon>Toxoplasma</taxon>
    </lineage>
</organism>
<feature type="transmembrane region" description="Helical" evidence="1">
    <location>
        <begin position="111"/>
        <end position="133"/>
    </location>
</feature>
<dbReference type="GO" id="GO:0004467">
    <property type="term" value="F:long-chain fatty acid-CoA ligase activity"/>
    <property type="evidence" value="ECO:0007669"/>
    <property type="project" value="UniProtKB-EC"/>
</dbReference>
<reference evidence="2 3" key="1">
    <citation type="submission" date="2014-02" db="EMBL/GenBank/DDBJ databases">
        <authorList>
            <person name="Sibley D."/>
            <person name="Venepally P."/>
            <person name="Karamycheva S."/>
            <person name="Hadjithomas M."/>
            <person name="Khan A."/>
            <person name="Brunk B."/>
            <person name="Roos D."/>
            <person name="Caler E."/>
            <person name="Lorenzi H."/>
        </authorList>
    </citation>
    <scope>NUCLEOTIDE SEQUENCE [LARGE SCALE GENOMIC DNA]</scope>
    <source>
        <strain evidence="2 3">GAB2-2007-GAL-DOM2</strain>
    </source>
</reference>
<keyword evidence="1" id="KW-0812">Transmembrane</keyword>